<evidence type="ECO:0000313" key="2">
    <source>
        <dbReference type="EMBL" id="PCD76876.1"/>
    </source>
</evidence>
<accession>A0A2A4CRW4</accession>
<dbReference type="PANTHER" id="PTHR30535:SF34">
    <property type="entry name" value="MOLYBDATE-BINDING PROTEIN MOLA"/>
    <property type="match status" value="1"/>
</dbReference>
<dbReference type="OrthoDB" id="1632039at2"/>
<dbReference type="PROSITE" id="PS50983">
    <property type="entry name" value="FE_B12_PBP"/>
    <property type="match status" value="1"/>
</dbReference>
<proteinExistence type="predicted"/>
<dbReference type="Pfam" id="PF01497">
    <property type="entry name" value="Peripla_BP_2"/>
    <property type="match status" value="1"/>
</dbReference>
<dbReference type="InterPro" id="IPR002491">
    <property type="entry name" value="ABC_transptr_periplasmic_BD"/>
</dbReference>
<dbReference type="SUPFAM" id="SSF53807">
    <property type="entry name" value="Helical backbone' metal receptor"/>
    <property type="match status" value="1"/>
</dbReference>
<dbReference type="GO" id="GO:0071281">
    <property type="term" value="P:cellular response to iron ion"/>
    <property type="evidence" value="ECO:0007669"/>
    <property type="project" value="TreeGrafter"/>
</dbReference>
<sequence length="275" mass="28537">MLAGLALVAGLAQPVAADAPRRVVSINLCTDQLAMMMAAPGQLVSVSNLAADPYSSAMAKEAEAYPVNHGLAEEVFLMRPDLVLAGRYTAKATVDLLERLGVPVVTLEPARSLSEIPDHIRIVGGAIGREAEAEALVARFEADLAALSVPEDQVLPLAALYYANGYSLGSNSLAGQVLEAAGYRNAAAEAGLAGGGNLPLEVLIMAMPDLVVRGTPYPGRSRSEDILTHPALDALGQGVAAPDLSDNDWICGTPQVIHALRGLVDTRKALEKAGS</sequence>
<dbReference type="PANTHER" id="PTHR30535">
    <property type="entry name" value="VITAMIN B12-BINDING PROTEIN"/>
    <property type="match status" value="1"/>
</dbReference>
<protein>
    <submittedName>
        <fullName evidence="2">Cobalamin ABC transporter substrate-binding protein</fullName>
    </submittedName>
</protein>
<dbReference type="AlphaFoldDB" id="A0A2A4CRW4"/>
<feature type="domain" description="Fe/B12 periplasmic-binding" evidence="1">
    <location>
        <begin position="22"/>
        <end position="274"/>
    </location>
</feature>
<dbReference type="Gene3D" id="3.40.50.1980">
    <property type="entry name" value="Nitrogenase molybdenum iron protein domain"/>
    <property type="match status" value="2"/>
</dbReference>
<dbReference type="EMBL" id="NTJD01000004">
    <property type="protein sequence ID" value="PCD76876.1"/>
    <property type="molecule type" value="Genomic_DNA"/>
</dbReference>
<dbReference type="InterPro" id="IPR050902">
    <property type="entry name" value="ABC_Transporter_SBP"/>
</dbReference>
<reference evidence="2 3" key="1">
    <citation type="submission" date="2017-09" db="EMBL/GenBank/DDBJ databases">
        <title>A multilocus sequence analysis scheme for characterization of bacteria in the genus Thioclava.</title>
        <authorList>
            <person name="Liu Y."/>
            <person name="Shao Z."/>
        </authorList>
    </citation>
    <scope>NUCLEOTIDE SEQUENCE [LARGE SCALE GENOMIC DNA]</scope>
    <source>
        <strain evidence="2 3">CAU 1312</strain>
    </source>
</reference>
<organism evidence="2 3">
    <name type="scientific">Pseudothioclava arenosa</name>
    <dbReference type="NCBI Taxonomy" id="1795308"/>
    <lineage>
        <taxon>Bacteria</taxon>
        <taxon>Pseudomonadati</taxon>
        <taxon>Pseudomonadota</taxon>
        <taxon>Alphaproteobacteria</taxon>
        <taxon>Rhodobacterales</taxon>
        <taxon>Paracoccaceae</taxon>
        <taxon>Pseudothioclava</taxon>
    </lineage>
</organism>
<evidence type="ECO:0000259" key="1">
    <source>
        <dbReference type="PROSITE" id="PS50983"/>
    </source>
</evidence>
<evidence type="ECO:0000313" key="3">
    <source>
        <dbReference type="Proteomes" id="UP000243507"/>
    </source>
</evidence>
<name>A0A2A4CRW4_9RHOB</name>
<gene>
    <name evidence="2" type="ORF">CLN94_07220</name>
</gene>
<comment type="caution">
    <text evidence="2">The sequence shown here is derived from an EMBL/GenBank/DDBJ whole genome shotgun (WGS) entry which is preliminary data.</text>
</comment>
<dbReference type="Proteomes" id="UP000243507">
    <property type="component" value="Unassembled WGS sequence"/>
</dbReference>
<keyword evidence="3" id="KW-1185">Reference proteome</keyword>